<dbReference type="GeneID" id="31005994"/>
<sequence length="477" mass="54210">MKTSIPSDVWEKKKALIARLYKDEEWPLKQVIKQIRTTDFNPSRLKKWRVTKPSRQVRKKPAGEQGDNDEEEEEEASEETSPVETKTNNHQTMSMNQTTPTITPPAAAVAMLTPQSQPDLALTREWYPTDVWVQSQHDELIIQPVQNVVATQAETQSWTASVSAPSPINTAPEQHQSHAVSQINTPIVTQFPSHHSLTAYDFSQQQQQQQQQLPSPQNSISPNNIPPNTHVLSPTFISPTFAMAPISYPQPAPPTATHWPDYIEPDTTPSTLAMQPTNWYATMYDVGKVTAPPPGDAASAYYQRMNSGAYNQVMQHMASASPDMYQAQAQSQLQPQPQLQSKQQQQQPIPTNYQGYDNVPVRPWRRAMTSHHSNNPESTPLVRVDRQGRQRKPVADRKRKESNEEMEIIAQQQHIQSIQQQQQQQQQQQLSIMHPVYQQHPQYIATGHHPQSLMPHENMLYAYAGHEQTLLPRPMGH</sequence>
<dbReference type="AlphaFoldDB" id="A0A225AE26"/>
<feature type="domain" description="Clr5" evidence="2">
    <location>
        <begin position="7"/>
        <end position="52"/>
    </location>
</feature>
<dbReference type="STRING" id="1441469.A0A225AE26"/>
<accession>A0A225AE26</accession>
<dbReference type="Proteomes" id="UP000214365">
    <property type="component" value="Unassembled WGS sequence"/>
</dbReference>
<proteinExistence type="predicted"/>
<dbReference type="OrthoDB" id="5308957at2759"/>
<feature type="region of interest" description="Disordered" evidence="1">
    <location>
        <begin position="202"/>
        <end position="232"/>
    </location>
</feature>
<evidence type="ECO:0000313" key="4">
    <source>
        <dbReference type="Proteomes" id="UP000214365"/>
    </source>
</evidence>
<dbReference type="InterPro" id="IPR025676">
    <property type="entry name" value="Clr5_dom"/>
</dbReference>
<dbReference type="Pfam" id="PF14420">
    <property type="entry name" value="Clr5"/>
    <property type="match status" value="1"/>
</dbReference>
<feature type="compositionally biased region" description="Basic residues" evidence="1">
    <location>
        <begin position="44"/>
        <end position="60"/>
    </location>
</feature>
<feature type="compositionally biased region" description="Polar residues" evidence="1">
    <location>
        <begin position="80"/>
        <end position="97"/>
    </location>
</feature>
<evidence type="ECO:0000313" key="3">
    <source>
        <dbReference type="EMBL" id="OKL58750.1"/>
    </source>
</evidence>
<feature type="compositionally biased region" description="Low complexity" evidence="1">
    <location>
        <begin position="326"/>
        <end position="347"/>
    </location>
</feature>
<dbReference type="RefSeq" id="XP_020118871.1">
    <property type="nucleotide sequence ID" value="XM_020268539.1"/>
</dbReference>
<evidence type="ECO:0000259" key="2">
    <source>
        <dbReference type="Pfam" id="PF14420"/>
    </source>
</evidence>
<feature type="region of interest" description="Disordered" evidence="1">
    <location>
        <begin position="321"/>
        <end position="403"/>
    </location>
</feature>
<feature type="region of interest" description="Disordered" evidence="1">
    <location>
        <begin position="42"/>
        <end position="101"/>
    </location>
</feature>
<evidence type="ECO:0000256" key="1">
    <source>
        <dbReference type="SAM" id="MobiDB-lite"/>
    </source>
</evidence>
<gene>
    <name evidence="3" type="ORF">UA08_06238</name>
</gene>
<organism evidence="3 4">
    <name type="scientific">Talaromyces atroroseus</name>
    <dbReference type="NCBI Taxonomy" id="1441469"/>
    <lineage>
        <taxon>Eukaryota</taxon>
        <taxon>Fungi</taxon>
        <taxon>Dikarya</taxon>
        <taxon>Ascomycota</taxon>
        <taxon>Pezizomycotina</taxon>
        <taxon>Eurotiomycetes</taxon>
        <taxon>Eurotiomycetidae</taxon>
        <taxon>Eurotiales</taxon>
        <taxon>Trichocomaceae</taxon>
        <taxon>Talaromyces</taxon>
        <taxon>Talaromyces sect. Trachyspermi</taxon>
    </lineage>
</organism>
<feature type="compositionally biased region" description="Acidic residues" evidence="1">
    <location>
        <begin position="66"/>
        <end position="78"/>
    </location>
</feature>
<comment type="caution">
    <text evidence="3">The sequence shown here is derived from an EMBL/GenBank/DDBJ whole genome shotgun (WGS) entry which is preliminary data.</text>
</comment>
<keyword evidence="4" id="KW-1185">Reference proteome</keyword>
<feature type="compositionally biased region" description="Basic and acidic residues" evidence="1">
    <location>
        <begin position="383"/>
        <end position="403"/>
    </location>
</feature>
<name>A0A225AE26_TALAT</name>
<protein>
    <recommendedName>
        <fullName evidence="2">Clr5 domain-containing protein</fullName>
    </recommendedName>
</protein>
<feature type="compositionally biased region" description="Low complexity" evidence="1">
    <location>
        <begin position="203"/>
        <end position="228"/>
    </location>
</feature>
<reference evidence="3 4" key="1">
    <citation type="submission" date="2015-06" db="EMBL/GenBank/DDBJ databases">
        <title>Talaromyces atroroseus IBT 11181 draft genome.</title>
        <authorList>
            <person name="Rasmussen K.B."/>
            <person name="Rasmussen S."/>
            <person name="Petersen B."/>
            <person name="Sicheritz-Ponten T."/>
            <person name="Mortensen U.H."/>
            <person name="Thrane U."/>
        </authorList>
    </citation>
    <scope>NUCLEOTIDE SEQUENCE [LARGE SCALE GENOMIC DNA]</scope>
    <source>
        <strain evidence="3 4">IBT 11181</strain>
    </source>
</reference>
<dbReference type="EMBL" id="LFMY01000009">
    <property type="protein sequence ID" value="OKL58750.1"/>
    <property type="molecule type" value="Genomic_DNA"/>
</dbReference>